<sequence>MLDFSEYTNDTNNYAFKIRDSIFIEGNENSIVTKGKDDICEIIIGENEIEYQTIPEIQKSDYIISKKLEIGSNITLDDIISTKYTKSIINKGLQSINNLSTILYLNEHYKINCIIHNESNGKYYETTVRNYPKITCIYKNNSWFINKNVIEETPQYSNNEELSNILNIDCDFNIYKPYLKAIGKYKVKELETMCIEKDINIKDKNGKKKLKADLYKEINLKYIKYI</sequence>
<proteinExistence type="predicted"/>
<evidence type="ECO:0000313" key="1">
    <source>
        <dbReference type="EMBL" id="QHT36488.1"/>
    </source>
</evidence>
<dbReference type="EMBL" id="MN738743">
    <property type="protein sequence ID" value="QHT36488.1"/>
    <property type="molecule type" value="Genomic_DNA"/>
</dbReference>
<name>A0A6C0F4I9_9ZZZZ</name>
<reference evidence="1" key="1">
    <citation type="journal article" date="2020" name="Nature">
        <title>Giant virus diversity and host interactions through global metagenomics.</title>
        <authorList>
            <person name="Schulz F."/>
            <person name="Roux S."/>
            <person name="Paez-Espino D."/>
            <person name="Jungbluth S."/>
            <person name="Walsh D.A."/>
            <person name="Denef V.J."/>
            <person name="McMahon K.D."/>
            <person name="Konstantinidis K.T."/>
            <person name="Eloe-Fadrosh E.A."/>
            <person name="Kyrpides N.C."/>
            <person name="Woyke T."/>
        </authorList>
    </citation>
    <scope>NUCLEOTIDE SEQUENCE</scope>
    <source>
        <strain evidence="1">GVMAG-S-ERX555931-87</strain>
    </source>
</reference>
<organism evidence="1">
    <name type="scientific">viral metagenome</name>
    <dbReference type="NCBI Taxonomy" id="1070528"/>
    <lineage>
        <taxon>unclassified sequences</taxon>
        <taxon>metagenomes</taxon>
        <taxon>organismal metagenomes</taxon>
    </lineage>
</organism>
<accession>A0A6C0F4I9</accession>
<protein>
    <submittedName>
        <fullName evidence="1">Uncharacterized protein</fullName>
    </submittedName>
</protein>
<dbReference type="AlphaFoldDB" id="A0A6C0F4I9"/>